<sequence length="216" mass="25313">MNRAKYMGDARYERVLERMDLLGIMDVSTTRQARNGTIVWRLPIKNNWKNGKLIEVASFSTGYVRNQNSGYSNYQLNKRCEGEPEYFDSGRLDELGRPMYTKFTTRSCKLIPIEIDRLEYLISYCLKNYFIKRANEVADGKLIPKWTHEWELEKIKRECNQAYDCGLSDAKTKASELDDRIYELESQVEVADRKLAETKVRQDVSVIVNGHRYKVI</sequence>
<gene>
    <name evidence="2" type="ORF">NIOZUU157_00019</name>
</gene>
<protein>
    <submittedName>
        <fullName evidence="2">Uncharacterized protein</fullName>
    </submittedName>
</protein>
<organism evidence="2">
    <name type="scientific">Virus NIOZ-UU157</name>
    <dbReference type="NCBI Taxonomy" id="2763269"/>
    <lineage>
        <taxon>Viruses</taxon>
    </lineage>
</organism>
<feature type="coiled-coil region" evidence="1">
    <location>
        <begin position="167"/>
        <end position="194"/>
    </location>
</feature>
<name>A0A7S9XDM9_9VIRU</name>
<reference evidence="2" key="1">
    <citation type="submission" date="2020-08" db="EMBL/GenBank/DDBJ databases">
        <title>Bridging the membrane lipid divide: bacteria of the FCB group superphylum have the potential to synthesize archaeal ether lipids.</title>
        <authorList>
            <person name="Villanueva L."/>
            <person name="von Meijenfeldt F.A.B."/>
            <person name="Westbye A.B."/>
            <person name="Yadav S."/>
            <person name="Hopmans E.C."/>
            <person name="Dutilh B.E."/>
            <person name="Sinninghe Damste J.S."/>
        </authorList>
    </citation>
    <scope>NUCLEOTIDE SEQUENCE</scope>
    <source>
        <strain evidence="2">NIOZ-UU157</strain>
    </source>
</reference>
<keyword evidence="1" id="KW-0175">Coiled coil</keyword>
<evidence type="ECO:0000313" key="2">
    <source>
        <dbReference type="EMBL" id="QPI16139.1"/>
    </source>
</evidence>
<evidence type="ECO:0000256" key="1">
    <source>
        <dbReference type="SAM" id="Coils"/>
    </source>
</evidence>
<dbReference type="EMBL" id="MW030534">
    <property type="protein sequence ID" value="QPI16139.1"/>
    <property type="molecule type" value="Genomic_DNA"/>
</dbReference>
<proteinExistence type="predicted"/>
<accession>A0A7S9XDM9</accession>